<dbReference type="InterPro" id="IPR001680">
    <property type="entry name" value="WD40_rpt"/>
</dbReference>
<dbReference type="KEGG" id="tot:TOT_020000378"/>
<dbReference type="Pfam" id="PF00400">
    <property type="entry name" value="WD40"/>
    <property type="match status" value="1"/>
</dbReference>
<name>J4D7D3_THEOR</name>
<evidence type="ECO:0008006" key="4">
    <source>
        <dbReference type="Google" id="ProtNLM"/>
    </source>
</evidence>
<dbReference type="InterPro" id="IPR036322">
    <property type="entry name" value="WD40_repeat_dom_sf"/>
</dbReference>
<organism evidence="2 3">
    <name type="scientific">Theileria orientalis strain Shintoku</name>
    <dbReference type="NCBI Taxonomy" id="869250"/>
    <lineage>
        <taxon>Eukaryota</taxon>
        <taxon>Sar</taxon>
        <taxon>Alveolata</taxon>
        <taxon>Apicomplexa</taxon>
        <taxon>Aconoidasida</taxon>
        <taxon>Piroplasmida</taxon>
        <taxon>Theileriidae</taxon>
        <taxon>Theileria</taxon>
    </lineage>
</organism>
<sequence length="1414" mass="157363">MRIERLNKCCGSRGNLSAVDFQPHSRQENTHRIATSGGTYVQIWAIAKTNDKLCALPVKCVLLYTFKEHSPYDVTTVRWSPNGQYLASTDSGGITNILRRNEKKTELMEKMIASKLSGDAAEIPDSLEETTKVTKYTIKYDGTEKQKSNHAGISRISLTSKSVQVESKEVKSDSLNLLDHNNLDGNMESWEALATLSCPNNMGQLFDISWAPDNRSIIGGGMNGHVIVFDIHTKEIVAKFDALENKADSASGRGYIKSVAWDPMTLFVAVQSSTKEISVWRRSPPLPPGSPVKWTFKRVLYQDHLAQASNADVLGGSRVSWAPNGKNVVFPNSSINTHEFATCYQVNHNTDSFAHALSRNGCDKNQLQYHFDMSDHSIEQEPLLLRGHAARIRNVRFSPDIMKSTLADGQGEEKYFLLAQSSDDNMLSVWRFKSVHGAATSAECVCVIKNFLDEQSSIEDLSWGDFGRCLAVASSQGGLILIQFTYEDIGAKFHTNRIQGMNLQDMSQPSEDLFSYSDQVNEARDESKSGSDKTEPELNHTSEGRYRHSGTASLNTQGRINQCVSCISKGVDISKIDESIVEGVRDYMNSGDSVGNPGEMSISVVKNPDEIRSSVNKNPGEISSGIAIMEAICKNIVTRCCKNDENVVLTVYIFGHIAYTFLLTCYRIFVCLTMYKTKLNESLAKRVKRLRTISHVCGYRVLDFFYLCNFTVESESKGNTSKKRAKGTKKMKVTQQIQQEIVHEVWLDMDYGSENALMSHYWKDTDYVPEMGQKEAHVAENRIESPINEESAEVVKARAMELASVRLERPMKIAKTNKGERSRTTRSSLSGMNVCSTGPYLNGSMFSHPVLRSSVAITVASRKVLAVNFSKTVTSVTSALCCFDESDFKIHWVQYLNRGYVTHMESLGDLVAVLAQKFDGEAGTYLSVLNVAENRTLIGQVELEVAPVSIFNTLKYTDAYLCMITTNLRLVMLKYEGEGGLRHVIDVELGTSSRDNIIKIEVVNTAKNCTVTLNEKLRSRLEKQGFQGHCARGHPGHTSELGAHTGQTNSSGGCWEQFGCEEQYLNLGDSLAFIVYKRNKTVSVFSERYEEFELTADHFEFTNNTLSTHQFNLDSLFRFYQSGSNTELFAKMDYSGSLSSVMESFGIEYEGMEAANVVGTSSGVGGNNTSSNVGGDNSNASTDATTNNTGANNCPTTNNTGANNSVGTNSSDNSNYQRGEPVQCPDGPLENHDLIRNRLKASLLIGSGWEYLLHLREYVKQLLTSGNVGEVVELAEDMYKSMLTHMEEERPTESGGNLREIRVSDVAKHPQLFQHCRNLLRCVVMPALSLVFKEITAQSQWNPDLLEEFRTLSAQVGCHYGSEQGTCHSPAKVPEFLRRISPRLDYSEHERASLPQKILVLMRNVQVWENMLKV</sequence>
<dbReference type="InterPro" id="IPR031120">
    <property type="entry name" value="HIR1-like"/>
</dbReference>
<dbReference type="GO" id="GO:0000417">
    <property type="term" value="C:HIR complex"/>
    <property type="evidence" value="ECO:0007669"/>
    <property type="project" value="TreeGrafter"/>
</dbReference>
<reference evidence="2 3" key="1">
    <citation type="journal article" date="2012" name="MBio">
        <title>Comparative genome analysis of three eukaryotic parasites with differing abilities to transform leukocytes reveals key mediators of Theileria-induced leukocyte transformation.</title>
        <authorList>
            <person name="Hayashida K."/>
            <person name="Hara Y."/>
            <person name="Abe T."/>
            <person name="Yamasaki C."/>
            <person name="Toyoda A."/>
            <person name="Kosuge T."/>
            <person name="Suzuki Y."/>
            <person name="Sato Y."/>
            <person name="Kawashima S."/>
            <person name="Katayama T."/>
            <person name="Wakaguri H."/>
            <person name="Inoue N."/>
            <person name="Homma K."/>
            <person name="Tada-Umezaki M."/>
            <person name="Yagi Y."/>
            <person name="Fujii Y."/>
            <person name="Habara T."/>
            <person name="Kanehisa M."/>
            <person name="Watanabe H."/>
            <person name="Ito K."/>
            <person name="Gojobori T."/>
            <person name="Sugawara H."/>
            <person name="Imanishi T."/>
            <person name="Weir W."/>
            <person name="Gardner M."/>
            <person name="Pain A."/>
            <person name="Shiels B."/>
            <person name="Hattori M."/>
            <person name="Nene V."/>
            <person name="Sugimoto C."/>
        </authorList>
    </citation>
    <scope>NUCLEOTIDE SEQUENCE [LARGE SCALE GENOMIC DNA]</scope>
    <source>
        <strain evidence="2 3">Shintoku</strain>
    </source>
</reference>
<evidence type="ECO:0000256" key="1">
    <source>
        <dbReference type="SAM" id="MobiDB-lite"/>
    </source>
</evidence>
<dbReference type="EMBL" id="AP011947">
    <property type="protein sequence ID" value="BAM40115.1"/>
    <property type="molecule type" value="Genomic_DNA"/>
</dbReference>
<feature type="compositionally biased region" description="Low complexity" evidence="1">
    <location>
        <begin position="1166"/>
        <end position="1204"/>
    </location>
</feature>
<dbReference type="GeneID" id="20714528"/>
<dbReference type="GO" id="GO:0006338">
    <property type="term" value="P:chromatin remodeling"/>
    <property type="evidence" value="ECO:0007669"/>
    <property type="project" value="TreeGrafter"/>
</dbReference>
<dbReference type="InterPro" id="IPR015943">
    <property type="entry name" value="WD40/YVTN_repeat-like_dom_sf"/>
</dbReference>
<dbReference type="GO" id="GO:0031491">
    <property type="term" value="F:nucleosome binding"/>
    <property type="evidence" value="ECO:0007669"/>
    <property type="project" value="TreeGrafter"/>
</dbReference>
<dbReference type="VEuPathDB" id="PiroplasmaDB:TOT_020000378"/>
<dbReference type="PANTHER" id="PTHR13831:SF0">
    <property type="entry name" value="PROTEIN HIRA"/>
    <property type="match status" value="1"/>
</dbReference>
<dbReference type="OMA" id="LIQFTYE"/>
<dbReference type="OrthoDB" id="1741719at2759"/>
<proteinExistence type="predicted"/>
<dbReference type="PANTHER" id="PTHR13831">
    <property type="entry name" value="MEMBER OF THE HIR1 FAMILY OF WD-REPEAT PROTEINS"/>
    <property type="match status" value="1"/>
</dbReference>
<dbReference type="STRING" id="869250.J4D7D3"/>
<feature type="region of interest" description="Disordered" evidence="1">
    <location>
        <begin position="518"/>
        <end position="551"/>
    </location>
</feature>
<feature type="compositionally biased region" description="Polar residues" evidence="1">
    <location>
        <begin position="1205"/>
        <end position="1217"/>
    </location>
</feature>
<keyword evidence="3" id="KW-1185">Reference proteome</keyword>
<dbReference type="Gene3D" id="2.130.10.10">
    <property type="entry name" value="YVTN repeat-like/Quinoprotein amine dehydrogenase"/>
    <property type="match status" value="2"/>
</dbReference>
<dbReference type="GO" id="GO:0006351">
    <property type="term" value="P:DNA-templated transcription"/>
    <property type="evidence" value="ECO:0007669"/>
    <property type="project" value="InterPro"/>
</dbReference>
<dbReference type="eggNOG" id="KOG0973">
    <property type="taxonomic scope" value="Eukaryota"/>
</dbReference>
<gene>
    <name evidence="2" type="ORF">TOT_020000378</name>
</gene>
<dbReference type="Proteomes" id="UP000003786">
    <property type="component" value="Chromosome 2"/>
</dbReference>
<dbReference type="GO" id="GO:0000785">
    <property type="term" value="C:chromatin"/>
    <property type="evidence" value="ECO:0007669"/>
    <property type="project" value="TreeGrafter"/>
</dbReference>
<dbReference type="GO" id="GO:0005634">
    <property type="term" value="C:nucleus"/>
    <property type="evidence" value="ECO:0007669"/>
    <property type="project" value="InterPro"/>
</dbReference>
<feature type="region of interest" description="Disordered" evidence="1">
    <location>
        <begin position="1166"/>
        <end position="1227"/>
    </location>
</feature>
<evidence type="ECO:0000313" key="3">
    <source>
        <dbReference type="Proteomes" id="UP000003786"/>
    </source>
</evidence>
<evidence type="ECO:0000313" key="2">
    <source>
        <dbReference type="EMBL" id="BAM40115.1"/>
    </source>
</evidence>
<dbReference type="RefSeq" id="XP_009690416.1">
    <property type="nucleotide sequence ID" value="XM_009692121.1"/>
</dbReference>
<dbReference type="SUPFAM" id="SSF50978">
    <property type="entry name" value="WD40 repeat-like"/>
    <property type="match status" value="1"/>
</dbReference>
<protein>
    <recommendedName>
        <fullName evidence="4">Protein HIRA</fullName>
    </recommendedName>
</protein>
<dbReference type="SMART" id="SM00320">
    <property type="entry name" value="WD40"/>
    <property type="match status" value="5"/>
</dbReference>
<feature type="compositionally biased region" description="Basic and acidic residues" evidence="1">
    <location>
        <begin position="521"/>
        <end position="546"/>
    </location>
</feature>
<accession>J4D7D3</accession>